<evidence type="ECO:0000259" key="8">
    <source>
        <dbReference type="Pfam" id="PF00148"/>
    </source>
</evidence>
<evidence type="ECO:0000256" key="1">
    <source>
        <dbReference type="ARBA" id="ARBA00003171"/>
    </source>
</evidence>
<organism evidence="9 10">
    <name type="scientific">Aromatoleum toluvorans</name>
    <dbReference type="NCBI Taxonomy" id="92002"/>
    <lineage>
        <taxon>Bacteria</taxon>
        <taxon>Pseudomonadati</taxon>
        <taxon>Pseudomonadota</taxon>
        <taxon>Betaproteobacteria</taxon>
        <taxon>Rhodocyclales</taxon>
        <taxon>Rhodocyclaceae</taxon>
        <taxon>Aromatoleum</taxon>
    </lineage>
</organism>
<comment type="caution">
    <text evidence="9">The sequence shown here is derived from an EMBL/GenBank/DDBJ whole genome shotgun (WGS) entry which is preliminary data.</text>
</comment>
<evidence type="ECO:0000256" key="2">
    <source>
        <dbReference type="ARBA" id="ARBA00005155"/>
    </source>
</evidence>
<gene>
    <name evidence="9" type="primary">nifE</name>
    <name evidence="9" type="ORF">GPA22_03975</name>
</gene>
<comment type="pathway">
    <text evidence="2">Cofactor biosynthesis; Fe-Mo cofactor biosynthesis.</text>
</comment>
<accession>A0ABX1PUR5</accession>
<evidence type="ECO:0000256" key="5">
    <source>
        <dbReference type="ARBA" id="ARBA00023231"/>
    </source>
</evidence>
<name>A0ABX1PUR5_9RHOO</name>
<dbReference type="RefSeq" id="WP_169254815.1">
    <property type="nucleotide sequence ID" value="NZ_WTVN01000004.1"/>
</dbReference>
<dbReference type="InterPro" id="IPR049939">
    <property type="entry name" value="NifE-like"/>
</dbReference>
<dbReference type="EMBL" id="WTVN01000004">
    <property type="protein sequence ID" value="NMG42893.1"/>
    <property type="molecule type" value="Genomic_DNA"/>
</dbReference>
<evidence type="ECO:0000256" key="7">
    <source>
        <dbReference type="SAM" id="MobiDB-lite"/>
    </source>
</evidence>
<evidence type="ECO:0000256" key="3">
    <source>
        <dbReference type="ARBA" id="ARBA00011002"/>
    </source>
</evidence>
<dbReference type="PROSITE" id="PS00699">
    <property type="entry name" value="NITROGENASE_1_1"/>
    <property type="match status" value="1"/>
</dbReference>
<reference evidence="9 10" key="1">
    <citation type="submission" date="2019-12" db="EMBL/GenBank/DDBJ databases">
        <title>Comparative genomics gives insights into the taxonomy of the Azoarcus-Aromatoleum group and reveals separate origins of nif in the plant-associated Azoarcus and non-plant-associated Aromatoleum sub-groups.</title>
        <authorList>
            <person name="Lafos M."/>
            <person name="Maluk M."/>
            <person name="Batista M."/>
            <person name="Junghare M."/>
            <person name="Carmona M."/>
            <person name="Faoro H."/>
            <person name="Cruz L.M."/>
            <person name="Battistoni F."/>
            <person name="De Souza E."/>
            <person name="Pedrosa F."/>
            <person name="Chen W.-M."/>
            <person name="Poole P.S."/>
            <person name="Dixon R.A."/>
            <person name="James E.K."/>
        </authorList>
    </citation>
    <scope>NUCLEOTIDE SEQUENCE [LARGE SCALE GENOMIC DNA]</scope>
    <source>
        <strain evidence="9 10">Td21</strain>
    </source>
</reference>
<dbReference type="InterPro" id="IPR000318">
    <property type="entry name" value="Nase_comp1_CS"/>
</dbReference>
<dbReference type="SUPFAM" id="SSF53807">
    <property type="entry name" value="Helical backbone' metal receptor"/>
    <property type="match status" value="1"/>
</dbReference>
<evidence type="ECO:0000256" key="6">
    <source>
        <dbReference type="RuleBase" id="RU004021"/>
    </source>
</evidence>
<dbReference type="Gene3D" id="3.40.50.12380">
    <property type="entry name" value="Nitrogenase MoFe cofactor biosynthesis protein NifE, C-terminal"/>
    <property type="match status" value="1"/>
</dbReference>
<feature type="domain" description="Nitrogenase/oxidoreductase component 1" evidence="8">
    <location>
        <begin position="45"/>
        <end position="444"/>
    </location>
</feature>
<comment type="similarity">
    <text evidence="3 6">Belongs to the NifD/NifK/NifE/NifN family.</text>
</comment>
<dbReference type="PANTHER" id="PTHR42956:SF1">
    <property type="entry name" value="NITROGENASE IRON-MOLYBDENUM COFACTOR BIOSYNTHESIS PROTEIN NIFE"/>
    <property type="match status" value="1"/>
</dbReference>
<dbReference type="InterPro" id="IPR000510">
    <property type="entry name" value="Nase/OxRdtase_comp1"/>
</dbReference>
<feature type="region of interest" description="Disordered" evidence="7">
    <location>
        <begin position="459"/>
        <end position="479"/>
    </location>
</feature>
<dbReference type="PROSITE" id="PS00090">
    <property type="entry name" value="NITROGENASE_1_2"/>
    <property type="match status" value="1"/>
</dbReference>
<protein>
    <recommendedName>
        <fullName evidence="4">Nitrogenase iron-molybdenum cofactor biosynthesis protein NifE</fullName>
    </recommendedName>
</protein>
<sequence length="479" mass="52186">MSALKQRIDSLLIEPGCATNQAKNDKARKAGCKKPLTPGAAAGGCAFDGAKIALQPIVDVAHLVHGPIACEGNSWDSRHVYSSGAQTYRTGFTTDMGEFDVVYGGEKRLYRAIKEIAETVKPPAIFVYQTCLPAMIGDDIDAVCQAASTRFGLPVIPVNAPGFAGSKNLGNKLGGEALLDHVVGTMEPEFTTDCDINLIGEYNVVGELWQVKPLFDALGIRVLASFCGDARYRDIAGAHRAKAAIMLCSQALINIARKMDERYGIPFFEGSFYGIADMSDCLRRISALLVEQGAPADLPARAEALIAREEARAWARLESYKARLKGKRVLLFTGGVKSWSVVSALREVGMEIVGTSMRKSTAHDREKVVEIMGTDAHMFDELPPREMYRMLKESKADVMLSGGRSQFVALKAKTPWVEINQERHHAYAGYDGIVNLVAEIDKALHNPIWAQVKTPAPWDLQEGADEGESAFADQELRHG</sequence>
<dbReference type="Pfam" id="PF00148">
    <property type="entry name" value="Oxidored_nitro"/>
    <property type="match status" value="1"/>
</dbReference>
<dbReference type="NCBIfam" id="TIGR01283">
    <property type="entry name" value="nifE"/>
    <property type="match status" value="1"/>
</dbReference>
<evidence type="ECO:0000256" key="4">
    <source>
        <dbReference type="ARBA" id="ARBA00013280"/>
    </source>
</evidence>
<dbReference type="InterPro" id="IPR005973">
    <property type="entry name" value="NifE"/>
</dbReference>
<dbReference type="Gene3D" id="3.40.50.1980">
    <property type="entry name" value="Nitrogenase molybdenum iron protein domain"/>
    <property type="match status" value="1"/>
</dbReference>
<evidence type="ECO:0000313" key="9">
    <source>
        <dbReference type="EMBL" id="NMG42893.1"/>
    </source>
</evidence>
<keyword evidence="5 6" id="KW-0535">Nitrogen fixation</keyword>
<evidence type="ECO:0000313" key="10">
    <source>
        <dbReference type="Proteomes" id="UP000623795"/>
    </source>
</evidence>
<keyword evidence="10" id="KW-1185">Reference proteome</keyword>
<dbReference type="Proteomes" id="UP000623795">
    <property type="component" value="Unassembled WGS sequence"/>
</dbReference>
<comment type="function">
    <text evidence="1">This protein may play a role in the biosynthesis of the prosthetic group of nitrogenase (FeMo cofactor).</text>
</comment>
<dbReference type="PANTHER" id="PTHR42956">
    <property type="entry name" value="NITROGENASE IRON-MOLYBDENUM COFACTOR BIOSYNTHESIS PROTEIN NIFE"/>
    <property type="match status" value="1"/>
</dbReference>
<proteinExistence type="inferred from homology"/>